<dbReference type="InterPro" id="IPR032580">
    <property type="entry name" value="SatD"/>
</dbReference>
<keyword evidence="2" id="KW-1185">Reference proteome</keyword>
<evidence type="ECO:0000313" key="1">
    <source>
        <dbReference type="EMBL" id="SMC23588.1"/>
    </source>
</evidence>
<evidence type="ECO:0000313" key="2">
    <source>
        <dbReference type="Proteomes" id="UP000192468"/>
    </source>
</evidence>
<dbReference type="Pfam" id="PF16264">
    <property type="entry name" value="SatD"/>
    <property type="match status" value="1"/>
</dbReference>
<proteinExistence type="predicted"/>
<organism evidence="1 2">
    <name type="scientific">Clostridium acidisoli DSM 12555</name>
    <dbReference type="NCBI Taxonomy" id="1121291"/>
    <lineage>
        <taxon>Bacteria</taxon>
        <taxon>Bacillati</taxon>
        <taxon>Bacillota</taxon>
        <taxon>Clostridia</taxon>
        <taxon>Eubacteriales</taxon>
        <taxon>Clostridiaceae</taxon>
        <taxon>Clostridium</taxon>
    </lineage>
</organism>
<gene>
    <name evidence="1" type="ORF">SAMN02745134_01953</name>
</gene>
<accession>A0A1W1XJA9</accession>
<dbReference type="EMBL" id="FWXH01000005">
    <property type="protein sequence ID" value="SMC23588.1"/>
    <property type="molecule type" value="Genomic_DNA"/>
</dbReference>
<dbReference type="AlphaFoldDB" id="A0A1W1XJA9"/>
<reference evidence="1 2" key="1">
    <citation type="submission" date="2017-04" db="EMBL/GenBank/DDBJ databases">
        <authorList>
            <person name="Afonso C.L."/>
            <person name="Miller P.J."/>
            <person name="Scott M.A."/>
            <person name="Spackman E."/>
            <person name="Goraichik I."/>
            <person name="Dimitrov K.M."/>
            <person name="Suarez D.L."/>
            <person name="Swayne D.E."/>
        </authorList>
    </citation>
    <scope>NUCLEOTIDE SEQUENCE [LARGE SCALE GENOMIC DNA]</scope>
    <source>
        <strain evidence="1 2">DSM 12555</strain>
    </source>
</reference>
<dbReference type="RefSeq" id="WP_176212663.1">
    <property type="nucleotide sequence ID" value="NZ_FWXH01000005.1"/>
</dbReference>
<protein>
    <submittedName>
        <fullName evidence="1">SatD family (SatD)</fullName>
    </submittedName>
</protein>
<name>A0A1W1XJA9_9CLOT</name>
<sequence length="253" mass="29616">MDIVNSRNLYNREILQKKIKKYLDYMNKENENLLLVPIVITLGDEWQIVLKEPYEGYKIISDFQKILRKEGIKVYSGFGIGTISTEVNEDARSMDGECFIKAREALNISKNKNRFYNKKIKSKKNNVYFNGTNISFHQVFFKDKFDPIEEVAVTSGDQMIESNLTINNIINSMIENNEILKYKVTDKQWEMIDLYEKFSSYSNMVKESETISKADISQKINNSNYFVIRNNNLNISKLLKLYCEIKEGRGNEL</sequence>
<dbReference type="Proteomes" id="UP000192468">
    <property type="component" value="Unassembled WGS sequence"/>
</dbReference>
<dbReference type="STRING" id="1121291.SAMN02745134_01953"/>